<reference evidence="1 2" key="1">
    <citation type="submission" date="2013-03" db="EMBL/GenBank/DDBJ databases">
        <title>Salinisphaera dokdonensis CL-ES53 Genome Sequencing.</title>
        <authorList>
            <person name="Li C."/>
            <person name="Lai Q."/>
            <person name="Shao Z."/>
        </authorList>
    </citation>
    <scope>NUCLEOTIDE SEQUENCE [LARGE SCALE GENOMIC DNA]</scope>
    <source>
        <strain evidence="1 2">CL-ES53</strain>
    </source>
</reference>
<dbReference type="PANTHER" id="PTHR30037">
    <property type="entry name" value="DNA-3-METHYLADENINE GLYCOSYLASE 1"/>
    <property type="match status" value="1"/>
</dbReference>
<name>A0ABV2B2P6_9GAMM</name>
<evidence type="ECO:0008006" key="3">
    <source>
        <dbReference type="Google" id="ProtNLM"/>
    </source>
</evidence>
<comment type="caution">
    <text evidence="1">The sequence shown here is derived from an EMBL/GenBank/DDBJ whole genome shotgun (WGS) entry which is preliminary data.</text>
</comment>
<evidence type="ECO:0000313" key="2">
    <source>
        <dbReference type="Proteomes" id="UP001460888"/>
    </source>
</evidence>
<organism evidence="1 2">
    <name type="scientific">Salinisphaera dokdonensis CL-ES53</name>
    <dbReference type="NCBI Taxonomy" id="1304272"/>
    <lineage>
        <taxon>Bacteria</taxon>
        <taxon>Pseudomonadati</taxon>
        <taxon>Pseudomonadota</taxon>
        <taxon>Gammaproteobacteria</taxon>
        <taxon>Salinisphaerales</taxon>
        <taxon>Salinisphaeraceae</taxon>
        <taxon>Salinisphaera</taxon>
    </lineage>
</organism>
<dbReference type="SUPFAM" id="SSF48150">
    <property type="entry name" value="DNA-glycosylase"/>
    <property type="match status" value="1"/>
</dbReference>
<dbReference type="PANTHER" id="PTHR30037:SF3">
    <property type="entry name" value="BLR0857 PROTEIN"/>
    <property type="match status" value="1"/>
</dbReference>
<evidence type="ECO:0000313" key="1">
    <source>
        <dbReference type="EMBL" id="MES1930166.1"/>
    </source>
</evidence>
<dbReference type="InterPro" id="IPR052891">
    <property type="entry name" value="DNA-3mA_glycosylase"/>
</dbReference>
<dbReference type="Pfam" id="PF03352">
    <property type="entry name" value="Adenine_glyco"/>
    <property type="match status" value="1"/>
</dbReference>
<gene>
    <name evidence="1" type="ORF">SADO_12963</name>
</gene>
<keyword evidence="2" id="KW-1185">Reference proteome</keyword>
<dbReference type="InterPro" id="IPR011257">
    <property type="entry name" value="DNA_glycosylase"/>
</dbReference>
<protein>
    <recommendedName>
        <fullName evidence="3">3-methyladenine DNA glycosylase</fullName>
    </recommendedName>
</protein>
<sequence length="222" mass="25550">MTEFSVIEKRARELVGGKEALQSQLISPEPPESLAMIGDDRYLSVMNRRVFRAGLTHRLVDQRWPAFEVAFADFDLDTVAAFDDTDLQRLARDESLIRHRKKIFAVRDNAIAMQKIVEEFGSFGFWLAEWPEDEIVDLWQELRRRFTQLGGNSAPAFLRMCGKDTFLLTDWVVRALAHWGVYEGRTTSKAALAEIQTAFNDWEEATERPFCQLSQILAFSIN</sequence>
<proteinExistence type="predicted"/>
<dbReference type="Proteomes" id="UP001460888">
    <property type="component" value="Unassembled WGS sequence"/>
</dbReference>
<dbReference type="Gene3D" id="1.10.340.30">
    <property type="entry name" value="Hypothetical protein, domain 2"/>
    <property type="match status" value="1"/>
</dbReference>
<dbReference type="InterPro" id="IPR005019">
    <property type="entry name" value="Adenine_glyco"/>
</dbReference>
<accession>A0ABV2B2P6</accession>
<dbReference type="EMBL" id="APND01000004">
    <property type="protein sequence ID" value="MES1930166.1"/>
    <property type="molecule type" value="Genomic_DNA"/>
</dbReference>